<evidence type="ECO:0000259" key="6">
    <source>
        <dbReference type="Pfam" id="PF12849"/>
    </source>
</evidence>
<evidence type="ECO:0000256" key="2">
    <source>
        <dbReference type="ARBA" id="ARBA00022448"/>
    </source>
</evidence>
<comment type="similarity">
    <text evidence="1 4">Belongs to the PstS family.</text>
</comment>
<dbReference type="InterPro" id="IPR024370">
    <property type="entry name" value="PBP_domain"/>
</dbReference>
<dbReference type="Gene3D" id="3.40.190.10">
    <property type="entry name" value="Periplasmic binding protein-like II"/>
    <property type="match status" value="2"/>
</dbReference>
<evidence type="ECO:0000313" key="8">
    <source>
        <dbReference type="Proteomes" id="UP000035067"/>
    </source>
</evidence>
<organism evidence="7 8">
    <name type="scientific">Candidatus Synechococcus spongiarum SP3</name>
    <dbReference type="NCBI Taxonomy" id="1604020"/>
    <lineage>
        <taxon>Bacteria</taxon>
        <taxon>Bacillati</taxon>
        <taxon>Cyanobacteriota</taxon>
        <taxon>Cyanophyceae</taxon>
        <taxon>Synechococcales</taxon>
        <taxon>Synechococcaceae</taxon>
        <taxon>Synechococcus</taxon>
    </lineage>
</organism>
<dbReference type="PANTHER" id="PTHR42996:SF1">
    <property type="entry name" value="PHOSPHATE-BINDING PROTEIN PSTS"/>
    <property type="match status" value="1"/>
</dbReference>
<dbReference type="PATRIC" id="fig|1604020.3.peg.1304"/>
<dbReference type="EMBL" id="JXQG01000043">
    <property type="protein sequence ID" value="KKZ11708.1"/>
    <property type="molecule type" value="Genomic_DNA"/>
</dbReference>
<dbReference type="Proteomes" id="UP000035067">
    <property type="component" value="Unassembled WGS sequence"/>
</dbReference>
<dbReference type="Pfam" id="PF12849">
    <property type="entry name" value="PBP_like_2"/>
    <property type="match status" value="1"/>
</dbReference>
<evidence type="ECO:0000313" key="7">
    <source>
        <dbReference type="EMBL" id="KKZ11708.1"/>
    </source>
</evidence>
<dbReference type="CDD" id="cd13565">
    <property type="entry name" value="PBP2_PstS"/>
    <property type="match status" value="1"/>
</dbReference>
<keyword evidence="2 4" id="KW-0813">Transport</keyword>
<keyword evidence="3 4" id="KW-0592">Phosphate transport</keyword>
<reference evidence="7 8" key="1">
    <citation type="submission" date="2015-01" db="EMBL/GenBank/DDBJ databases">
        <title>Lifestyle Evolution in Cyanobacterial Symbionts of Sponges.</title>
        <authorList>
            <person name="Burgsdorf I."/>
            <person name="Slaby B.M."/>
            <person name="Handley K.M."/>
            <person name="Haber M."/>
            <person name="Blom J."/>
            <person name="Marshall C.W."/>
            <person name="Gilbert J.A."/>
            <person name="Hentschel U."/>
            <person name="Steindler L."/>
        </authorList>
    </citation>
    <scope>NUCLEOTIDE SEQUENCE [LARGE SCALE GENOMIC DNA]</scope>
    <source>
        <strain evidence="7">SP3</strain>
    </source>
</reference>
<dbReference type="GO" id="GO:0042301">
    <property type="term" value="F:phosphate ion binding"/>
    <property type="evidence" value="ECO:0007669"/>
    <property type="project" value="InterPro"/>
</dbReference>
<dbReference type="SUPFAM" id="SSF53850">
    <property type="entry name" value="Periplasmic binding protein-like II"/>
    <property type="match status" value="1"/>
</dbReference>
<evidence type="ECO:0000256" key="5">
    <source>
        <dbReference type="SAM" id="SignalP"/>
    </source>
</evidence>
<comment type="caution">
    <text evidence="7">The sequence shown here is derived from an EMBL/GenBank/DDBJ whole genome shotgun (WGS) entry which is preliminary data.</text>
</comment>
<proteinExistence type="inferred from homology"/>
<dbReference type="PANTHER" id="PTHR42996">
    <property type="entry name" value="PHOSPHATE-BINDING PROTEIN PSTS"/>
    <property type="match status" value="1"/>
</dbReference>
<accession>A0A0G2HK87</accession>
<dbReference type="GO" id="GO:0035435">
    <property type="term" value="P:phosphate ion transmembrane transport"/>
    <property type="evidence" value="ECO:0007669"/>
    <property type="project" value="InterPro"/>
</dbReference>
<sequence>MSVLAKTLTAASAGLFAASASLGLSSMAQTRLDGAGATFPAPIYERWFKDLAADDGPLVNYQATGSGTGVKLFTNNDVDFGASDSAMDDAKVAKVRRGVVQIPMTGGAIAVAYNKPGCDLEVSQSQVVDIFMGAITNWSALGCAPGSITVAHRSDGSGTTAGFTKSLSAFSSAWKEKVGSGKTVEWPVGVGGKGNSGVAGLIQNKVGAIGYVNYGYVQRSGLQTAALQNKAGNYVKPSAATAAEGLSQIVLDDQLRGTDANPAGANSFPIVSLTWALAYQTGNGAKLDALKQTFNYMLSEEAQAISDSLGYVPLPDSVVAKSKAAVASLQR</sequence>
<gene>
    <name evidence="7" type="ORF">TE42_07225</name>
</gene>
<keyword evidence="5" id="KW-0732">Signal</keyword>
<protein>
    <recommendedName>
        <fullName evidence="4">Phosphate-binding protein</fullName>
    </recommendedName>
</protein>
<dbReference type="InterPro" id="IPR050962">
    <property type="entry name" value="Phosphate-bind_PstS"/>
</dbReference>
<evidence type="ECO:0000256" key="1">
    <source>
        <dbReference type="ARBA" id="ARBA00008725"/>
    </source>
</evidence>
<feature type="domain" description="PBP" evidence="6">
    <location>
        <begin position="28"/>
        <end position="301"/>
    </location>
</feature>
<dbReference type="InterPro" id="IPR005673">
    <property type="entry name" value="ABC_phos-bd_PstS"/>
</dbReference>
<name>A0A0G2HK87_9SYNE</name>
<feature type="chain" id="PRO_5002545133" description="Phosphate-binding protein" evidence="5">
    <location>
        <begin position="29"/>
        <end position="331"/>
    </location>
</feature>
<evidence type="ECO:0000256" key="4">
    <source>
        <dbReference type="PIRNR" id="PIRNR002756"/>
    </source>
</evidence>
<dbReference type="PIRSF" id="PIRSF002756">
    <property type="entry name" value="PstS"/>
    <property type="match status" value="1"/>
</dbReference>
<dbReference type="GO" id="GO:0043190">
    <property type="term" value="C:ATP-binding cassette (ABC) transporter complex"/>
    <property type="evidence" value="ECO:0007669"/>
    <property type="project" value="InterPro"/>
</dbReference>
<feature type="signal peptide" evidence="5">
    <location>
        <begin position="1"/>
        <end position="28"/>
    </location>
</feature>
<evidence type="ECO:0000256" key="3">
    <source>
        <dbReference type="ARBA" id="ARBA00022592"/>
    </source>
</evidence>
<dbReference type="AlphaFoldDB" id="A0A0G2HK87"/>
<dbReference type="NCBIfam" id="TIGR00975">
    <property type="entry name" value="3a0107s03"/>
    <property type="match status" value="1"/>
</dbReference>